<dbReference type="Proteomes" id="UP000661649">
    <property type="component" value="Unassembled WGS sequence"/>
</dbReference>
<dbReference type="PANTHER" id="PTHR33360">
    <property type="entry name" value="TRANSPOSASE FOR INSERTION SEQUENCE ELEMENT IS200"/>
    <property type="match status" value="1"/>
</dbReference>
<evidence type="ECO:0000259" key="1">
    <source>
        <dbReference type="SMART" id="SM01321"/>
    </source>
</evidence>
<evidence type="ECO:0000313" key="2">
    <source>
        <dbReference type="EMBL" id="MBC8629833.1"/>
    </source>
</evidence>
<dbReference type="InterPro" id="IPR036515">
    <property type="entry name" value="Transposase_17_sf"/>
</dbReference>
<dbReference type="SMART" id="SM01321">
    <property type="entry name" value="Y1_Tnp"/>
    <property type="match status" value="1"/>
</dbReference>
<dbReference type="EMBL" id="JACRTP010000009">
    <property type="protein sequence ID" value="MBC8629833.1"/>
    <property type="molecule type" value="Genomic_DNA"/>
</dbReference>
<dbReference type="Pfam" id="PF01797">
    <property type="entry name" value="Y1_Tnp"/>
    <property type="match status" value="1"/>
</dbReference>
<dbReference type="InterPro" id="IPR002686">
    <property type="entry name" value="Transposase_17"/>
</dbReference>
<gene>
    <name evidence="2" type="primary">tnpA</name>
    <name evidence="2" type="ORF">H8712_14700</name>
</gene>
<comment type="caution">
    <text evidence="2">The sequence shown here is derived from an EMBL/GenBank/DDBJ whole genome shotgun (WGS) entry which is preliminary data.</text>
</comment>
<dbReference type="PANTHER" id="PTHR33360:SF2">
    <property type="entry name" value="TRANSPOSASE FOR INSERTION SEQUENCE ELEMENT IS200"/>
    <property type="match status" value="1"/>
</dbReference>
<proteinExistence type="predicted"/>
<dbReference type="NCBIfam" id="NF033573">
    <property type="entry name" value="transpos_IS200"/>
    <property type="match status" value="1"/>
</dbReference>
<keyword evidence="3" id="KW-1185">Reference proteome</keyword>
<accession>A0ABR7PF15</accession>
<organism evidence="2 3">
    <name type="scientific">Blautia stercoris</name>
    <dbReference type="NCBI Taxonomy" id="871664"/>
    <lineage>
        <taxon>Bacteria</taxon>
        <taxon>Bacillati</taxon>
        <taxon>Bacillota</taxon>
        <taxon>Clostridia</taxon>
        <taxon>Lachnospirales</taxon>
        <taxon>Lachnospiraceae</taxon>
        <taxon>Blautia</taxon>
    </lineage>
</organism>
<feature type="domain" description="Transposase IS200-like" evidence="1">
    <location>
        <begin position="16"/>
        <end position="137"/>
    </location>
</feature>
<dbReference type="SUPFAM" id="SSF143422">
    <property type="entry name" value="Transposase IS200-like"/>
    <property type="match status" value="1"/>
</dbReference>
<evidence type="ECO:0000313" key="3">
    <source>
        <dbReference type="Proteomes" id="UP000661649"/>
    </source>
</evidence>
<name>A0ABR7PF15_9FIRM</name>
<sequence>MKKKTGYEYYTNRHSCFLLQYHIVLVTKYRHPVLTGDVKTAVYERINYVAESRGFNILELNGELDHIHLLIEADPQTSPSELVNVIKTQTSRKARKLYGDTLLKKYYWKPYFWSDSYFIATVSENTLDVVKNYIKNQGIK</sequence>
<dbReference type="Gene3D" id="3.30.70.1290">
    <property type="entry name" value="Transposase IS200-like"/>
    <property type="match status" value="1"/>
</dbReference>
<reference evidence="2 3" key="1">
    <citation type="submission" date="2020-08" db="EMBL/GenBank/DDBJ databases">
        <title>Genome public.</title>
        <authorList>
            <person name="Liu C."/>
            <person name="Sun Q."/>
        </authorList>
    </citation>
    <scope>NUCLEOTIDE SEQUENCE [LARGE SCALE GENOMIC DNA]</scope>
    <source>
        <strain evidence="2 3">3_YM_SP_D4_24.mj</strain>
    </source>
</reference>
<dbReference type="RefSeq" id="WP_187559223.1">
    <property type="nucleotide sequence ID" value="NZ_JACRTP010000009.1"/>
</dbReference>
<protein>
    <submittedName>
        <fullName evidence="2">IS200/IS605 family transposase</fullName>
    </submittedName>
</protein>